<evidence type="ECO:0000313" key="5">
    <source>
        <dbReference type="Proteomes" id="UP000249185"/>
    </source>
</evidence>
<feature type="chain" id="PRO_5016159001" description="Autotransporter domain-containing protein" evidence="2">
    <location>
        <begin position="32"/>
        <end position="1944"/>
    </location>
</feature>
<dbReference type="SUPFAM" id="SSF103515">
    <property type="entry name" value="Autotransporter"/>
    <property type="match status" value="1"/>
</dbReference>
<feature type="region of interest" description="Disordered" evidence="1">
    <location>
        <begin position="89"/>
        <end position="109"/>
    </location>
</feature>
<sequence length="1944" mass="182747">MIVPTRARARFALLATTALASGLLLTLPDWAAAQSCVSTPPDTNCVIYVNPGQAGTDDTGQSLGDYEYNFSPPTAYSGDTNDAGLRVNLTGGAGGNASDHGDTGGTGGSVSSLTVGVSAGTPIEGSTPEGAINLVAAGGAGGGAMYGLDSMPTGASGGNGGVIAATLNGATTASDTSVAVSAQSFGGLGGAGHDGGVGEYAANGGSGGDARDVTISQGGSVGNSTVAGIYMLSEGGTGQNGGNDNAGILQQLGGDGGDGGGAGNVGYTLNGDQTLTAGGGYGVMAQSQGGDAGDGGYALDSHDKITGKDGGSGGAGGTAGTVTATIDGALTVTGTADTGLGAATGIGVLAQSFGGQGGSGGTTDAKIGGSGGGGAGSPGNTVTVQGSGAITTQGSTESPGVLAQSIGGGGGIAGNDTGGGLSVGGDGGNGADGGQIELPVGAAISTSGLRSGGIVAQSIGGGGGTAGSVTGSGVGLSYIIGGTGGAGGDGGAIDGDNSGVIQTSGAHSSALTLQSLGGGGGAGGAAMGQTSSEIFGATVSIGGDAGGGGDGAVIGTNAGTRFMNTGVLYTQGSDSHGILAQSVGGGGGVGGASMAETSVQSQDTDPPVPNLSLSVSVGGSGGSGGAGQNVFLGNSGFVMTGGEGASGLVAQSLSGGGGAGGDSKAQSTINGDAEFQMASSLTFGGSGGGGGAPGTADALNSGLIIATGESGAGMIAQTIGAGGGIGGSGDGSAKSKGDSTSATTEITLGGSAGNSGSGGTSNVTNSGGILTLGDAGYGMFAQSIGGGGGKGGGAAGTQNGGTLGFTLNIGGHGGNAGDGGDVTANNSGSIATFGADAAAIMVQSIGGSGGDGGKAGSTLGGRKSTGTGGNGDSQTGLASGLNLGLGDQTEGNGISPDASASQLSQKKDLTSLINMGFSLIGEGSTASGDTETDLGDLAEDSGDADDGSEVDSFSLSVAVGGGAGAGGSSVGVINVTNTGAIGTVGQTSEGIFAQSIGGGGGKGGAASSSTNSGDLNASFGVGGQGGASGSGGEVNVYNTGGSIITTGAMADGIVAQSVGGGGGKGGVAGSKTGLLDGLSIAIGGDGGANGGGGPVTVTTSTTGGAADGSILTQSHRSIGILAQSIGGGGGIVKTLSTDANNGGGADPTGDTFDLGMTFGGSGGAGGAGGTVAVTAGGAITTRGRDAHGILAQSIGGGGGLVTGASVTGSNFFGSGTMTGDSDTVSVTLTNAISTSGSGAYGVWAQSIGGGGGIAGDPGVINNAFGSFAGGGHVGDGQAIDITLSDGAGVKTTGDAATAIYAQSVGGGGGYVMSGSTAYDGTAGGSGTAADVTVELGLDGTPVTVSAAGDSAAAVWLQSQAAGGVGSTGVLTLKTGARTMVMGGTDWMGYGLVLDGGTNNVVTNAGTIGSLGNQAILENTPASNTTITNTTVSNTGMIIGDQRFANAARVRNLAGGTVRTHRVLDLAGGRLVNSGDVVVGVGATPRVTRMEGDLVQTARGALHFDADFVSGESDVLAVSGRAEIAGGVVVVPTRLVPGSVTVLTAAAGLVSDALTDATGARAFSFATSAAATGAGVALDVTPTAHFDQAGLSSDQRSIARHLQRIWDGDRPETMATGFGALAGVGTADYAATLDALASRQVGALATARMESSRGFVDDMRGCPVFQGSTLDIVETACAWGRVITGHLDNSREGFDADATRLEIGGQRRGADGIFLTGAFAYENASIGGDGVSASGDAWMLGGGIRYEAGPVTVSLIADLGYGDFDGSRGFAVGDRTYTAKGSPDARNAGLHGEVSYQMPLGGAYLRPLLGLEASWISLGGYTESGAGDFDLAVSGSDGWVFAAHPEVELGTRVDLADGTALRPFARMGASFVSGNDWEVEARFANAPGDAGRFTAGVDNPDALATVAAGISVMSTSNLDLQVQYQGGFADGYSAQSGALKLSWRF</sequence>
<comment type="caution">
    <text evidence="4">The sequence shown here is derived from an EMBL/GenBank/DDBJ whole genome shotgun (WGS) entry which is preliminary data.</text>
</comment>
<evidence type="ECO:0000256" key="2">
    <source>
        <dbReference type="SAM" id="SignalP"/>
    </source>
</evidence>
<feature type="region of interest" description="Disordered" evidence="1">
    <location>
        <begin position="726"/>
        <end position="760"/>
    </location>
</feature>
<dbReference type="InterPro" id="IPR036709">
    <property type="entry name" value="Autotransporte_beta_dom_sf"/>
</dbReference>
<feature type="compositionally biased region" description="Low complexity" evidence="1">
    <location>
        <begin position="731"/>
        <end position="749"/>
    </location>
</feature>
<feature type="signal peptide" evidence="2">
    <location>
        <begin position="1"/>
        <end position="31"/>
    </location>
</feature>
<evidence type="ECO:0000259" key="3">
    <source>
        <dbReference type="PROSITE" id="PS51208"/>
    </source>
</evidence>
<feature type="region of interest" description="Disordered" evidence="1">
    <location>
        <begin position="850"/>
        <end position="902"/>
    </location>
</feature>
<protein>
    <recommendedName>
        <fullName evidence="3">Autotransporter domain-containing protein</fullName>
    </recommendedName>
</protein>
<name>A0A2W5NC19_RHOSU</name>
<evidence type="ECO:0000256" key="1">
    <source>
        <dbReference type="SAM" id="MobiDB-lite"/>
    </source>
</evidence>
<feature type="compositionally biased region" description="Polar residues" evidence="1">
    <location>
        <begin position="595"/>
        <end position="604"/>
    </location>
</feature>
<keyword evidence="2" id="KW-0732">Signal</keyword>
<dbReference type="SMART" id="SM00869">
    <property type="entry name" value="Autotransporter"/>
    <property type="match status" value="1"/>
</dbReference>
<feature type="region of interest" description="Disordered" evidence="1">
    <location>
        <begin position="589"/>
        <end position="616"/>
    </location>
</feature>
<feature type="compositionally biased region" description="Acidic residues" evidence="1">
    <location>
        <begin position="930"/>
        <end position="949"/>
    </location>
</feature>
<reference evidence="4 5" key="1">
    <citation type="submission" date="2017-08" db="EMBL/GenBank/DDBJ databases">
        <title>Infants hospitalized years apart are colonized by the same room-sourced microbial strains.</title>
        <authorList>
            <person name="Brooks B."/>
            <person name="Olm M.R."/>
            <person name="Firek B.A."/>
            <person name="Baker R."/>
            <person name="Thomas B.C."/>
            <person name="Morowitz M.J."/>
            <person name="Banfield J.F."/>
        </authorList>
    </citation>
    <scope>NUCLEOTIDE SEQUENCE [LARGE SCALE GENOMIC DNA]</scope>
    <source>
        <strain evidence="4">S2_005_002_R2_34</strain>
    </source>
</reference>
<dbReference type="InterPro" id="IPR005546">
    <property type="entry name" value="Autotransporte_beta"/>
</dbReference>
<accession>A0A2W5NC19</accession>
<dbReference type="EMBL" id="QFPW01000005">
    <property type="protein sequence ID" value="PZQ50048.1"/>
    <property type="molecule type" value="Genomic_DNA"/>
</dbReference>
<feature type="domain" description="Autotransporter" evidence="3">
    <location>
        <begin position="1670"/>
        <end position="1944"/>
    </location>
</feature>
<gene>
    <name evidence="4" type="ORF">DI556_08210</name>
</gene>
<feature type="compositionally biased region" description="Gly residues" evidence="1">
    <location>
        <begin position="850"/>
        <end position="859"/>
    </location>
</feature>
<organism evidence="4 5">
    <name type="scientific">Rhodovulum sulfidophilum</name>
    <name type="common">Rhodobacter sulfidophilus</name>
    <dbReference type="NCBI Taxonomy" id="35806"/>
    <lineage>
        <taxon>Bacteria</taxon>
        <taxon>Pseudomonadati</taxon>
        <taxon>Pseudomonadota</taxon>
        <taxon>Alphaproteobacteria</taxon>
        <taxon>Rhodobacterales</taxon>
        <taxon>Paracoccaceae</taxon>
        <taxon>Rhodovulum</taxon>
    </lineage>
</organism>
<evidence type="ECO:0000313" key="4">
    <source>
        <dbReference type="EMBL" id="PZQ50048.1"/>
    </source>
</evidence>
<proteinExistence type="predicted"/>
<dbReference type="PROSITE" id="PS51208">
    <property type="entry name" value="AUTOTRANSPORTER"/>
    <property type="match status" value="1"/>
</dbReference>
<dbReference type="Proteomes" id="UP000249185">
    <property type="component" value="Unassembled WGS sequence"/>
</dbReference>
<feature type="region of interest" description="Disordered" evidence="1">
    <location>
        <begin position="922"/>
        <end position="950"/>
    </location>
</feature>
<feature type="compositionally biased region" description="Gly residues" evidence="1">
    <location>
        <begin position="750"/>
        <end position="759"/>
    </location>
</feature>